<feature type="compositionally biased region" description="Low complexity" evidence="1">
    <location>
        <begin position="327"/>
        <end position="344"/>
    </location>
</feature>
<feature type="compositionally biased region" description="Low complexity" evidence="1">
    <location>
        <begin position="431"/>
        <end position="451"/>
    </location>
</feature>
<feature type="region of interest" description="Disordered" evidence="1">
    <location>
        <begin position="254"/>
        <end position="511"/>
    </location>
</feature>
<organism evidence="2 3">
    <name type="scientific">Phakopsora pachyrhizi</name>
    <name type="common">Asian soybean rust disease fungus</name>
    <dbReference type="NCBI Taxonomy" id="170000"/>
    <lineage>
        <taxon>Eukaryota</taxon>
        <taxon>Fungi</taxon>
        <taxon>Dikarya</taxon>
        <taxon>Basidiomycota</taxon>
        <taxon>Pucciniomycotina</taxon>
        <taxon>Pucciniomycetes</taxon>
        <taxon>Pucciniales</taxon>
        <taxon>Phakopsoraceae</taxon>
        <taxon>Phakopsora</taxon>
    </lineage>
</organism>
<comment type="caution">
    <text evidence="2">The sequence shown here is derived from an EMBL/GenBank/DDBJ whole genome shotgun (WGS) entry which is preliminary data.</text>
</comment>
<dbReference type="Proteomes" id="UP001153365">
    <property type="component" value="Unassembled WGS sequence"/>
</dbReference>
<evidence type="ECO:0000256" key="1">
    <source>
        <dbReference type="SAM" id="MobiDB-lite"/>
    </source>
</evidence>
<feature type="compositionally biased region" description="Polar residues" evidence="1">
    <location>
        <begin position="275"/>
        <end position="303"/>
    </location>
</feature>
<name>A0AAV0AET5_PHAPC</name>
<feature type="compositionally biased region" description="Gly residues" evidence="1">
    <location>
        <begin position="452"/>
        <end position="465"/>
    </location>
</feature>
<proteinExistence type="predicted"/>
<dbReference type="EMBL" id="CALTRL010000143">
    <property type="protein sequence ID" value="CAH7666637.1"/>
    <property type="molecule type" value="Genomic_DNA"/>
</dbReference>
<feature type="compositionally biased region" description="Low complexity" evidence="1">
    <location>
        <begin position="305"/>
        <end position="314"/>
    </location>
</feature>
<protein>
    <submittedName>
        <fullName evidence="2">Expressed protein</fullName>
    </submittedName>
</protein>
<feature type="compositionally biased region" description="Gly residues" evidence="1">
    <location>
        <begin position="393"/>
        <end position="402"/>
    </location>
</feature>
<evidence type="ECO:0000313" key="2">
    <source>
        <dbReference type="EMBL" id="CAH7666637.1"/>
    </source>
</evidence>
<feature type="compositionally biased region" description="Polar residues" evidence="1">
    <location>
        <begin position="478"/>
        <end position="511"/>
    </location>
</feature>
<keyword evidence="3" id="KW-1185">Reference proteome</keyword>
<feature type="compositionally biased region" description="Gly residues" evidence="1">
    <location>
        <begin position="357"/>
        <end position="369"/>
    </location>
</feature>
<evidence type="ECO:0000313" key="3">
    <source>
        <dbReference type="Proteomes" id="UP001153365"/>
    </source>
</evidence>
<gene>
    <name evidence="2" type="ORF">PPACK8108_LOCUS986</name>
</gene>
<accession>A0AAV0AET5</accession>
<feature type="compositionally biased region" description="Basic and acidic residues" evidence="1">
    <location>
        <begin position="92"/>
        <end position="115"/>
    </location>
</feature>
<feature type="compositionally biased region" description="Low complexity" evidence="1">
    <location>
        <begin position="466"/>
        <end position="477"/>
    </location>
</feature>
<dbReference type="AlphaFoldDB" id="A0AAV0AET5"/>
<sequence length="511" mass="55015">MDQRRKSLFIPKSYSSQTNMRVRLSDLGTKSNENPTVVEIKGDMASEAATPSELMQVLKKSDLTTVEADWSWDNMGNDSVPEGVTDSNVSQDLDHKSRNSVEVETKGEEEMSSEKKELKKPLKLDMNLLEIIVRAVVLNLKLLKTRHIHDETLKNLEKFKRSTLGLHPVHRKIYGAKLEESVLRVSSIQAELDAYLHGLDDEFCDTLVTLVEPHYDTLHSENLTLDSWRPKPVEYIQPSITNLCSSPVKQVFENPRSPVKAADPSDDWSSWGAGPSNTTKGSNPSTFSENATQASQDQISGWGQSDFSSSLGSSKNPNLTPIGGFKGQSSSFNSGGGWSSESSGNNRNDESSTYNSGGWGGGRGGGRGGYRAEGREGGFNRGRGRGSYENSSGSGGGSGWGNSNGFSRGRGYAPRGRAEGHGSGMTSSWGNNSSNSEAVSSFNSGERSSFSGGWGQVDEGLGGGNNSTSGQNSSKTTESNSTWSTGHQDSSKTDGNPTTNSEDYSSAWNSY</sequence>
<reference evidence="2" key="1">
    <citation type="submission" date="2022-06" db="EMBL/GenBank/DDBJ databases">
        <authorList>
            <consortium name="SYNGENTA / RWTH Aachen University"/>
        </authorList>
    </citation>
    <scope>NUCLEOTIDE SEQUENCE</scope>
</reference>
<feature type="region of interest" description="Disordered" evidence="1">
    <location>
        <begin position="72"/>
        <end position="115"/>
    </location>
</feature>